<evidence type="ECO:0000313" key="1">
    <source>
        <dbReference type="EMBL" id="JAS15921.1"/>
    </source>
</evidence>
<name>A0A1B6CRA3_9HEMI</name>
<accession>A0A1B6CRA3</accession>
<organism evidence="1">
    <name type="scientific">Clastoptera arizonana</name>
    <name type="common">Arizona spittle bug</name>
    <dbReference type="NCBI Taxonomy" id="38151"/>
    <lineage>
        <taxon>Eukaryota</taxon>
        <taxon>Metazoa</taxon>
        <taxon>Ecdysozoa</taxon>
        <taxon>Arthropoda</taxon>
        <taxon>Hexapoda</taxon>
        <taxon>Insecta</taxon>
        <taxon>Pterygota</taxon>
        <taxon>Neoptera</taxon>
        <taxon>Paraneoptera</taxon>
        <taxon>Hemiptera</taxon>
        <taxon>Auchenorrhyncha</taxon>
        <taxon>Cercopoidea</taxon>
        <taxon>Clastopteridae</taxon>
        <taxon>Clastoptera</taxon>
    </lineage>
</organism>
<protein>
    <submittedName>
        <fullName evidence="1">Uncharacterized protein</fullName>
    </submittedName>
</protein>
<dbReference type="EMBL" id="GEDC01021377">
    <property type="protein sequence ID" value="JAS15921.1"/>
    <property type="molecule type" value="Transcribed_RNA"/>
</dbReference>
<proteinExistence type="predicted"/>
<gene>
    <name evidence="1" type="ORF">g.1923</name>
</gene>
<reference evidence="1" key="1">
    <citation type="submission" date="2015-12" db="EMBL/GenBank/DDBJ databases">
        <title>De novo transcriptome assembly of four potential Pierce s Disease insect vectors from Arizona vineyards.</title>
        <authorList>
            <person name="Tassone E.E."/>
        </authorList>
    </citation>
    <scope>NUCLEOTIDE SEQUENCE</scope>
</reference>
<sequence>MLFANRKNPFDIVQMQKSDFFDFQEQARHFNYQNCPFIQVTQLEFNADNPLEVKYKTSHLTKIWSVASLQFLSSSRKKDQLVATIDRFQNEVKNIKTVKKLPEDKVKDIKTMMKWMPAVDVNYLKAVLN</sequence>
<dbReference type="AlphaFoldDB" id="A0A1B6CRA3"/>